<evidence type="ECO:0000259" key="13">
    <source>
        <dbReference type="SMART" id="SM01361"/>
    </source>
</evidence>
<dbReference type="InterPro" id="IPR019742">
    <property type="entry name" value="MacrogloblnA2_CS"/>
</dbReference>
<dbReference type="GO" id="GO:0004867">
    <property type="term" value="F:serine-type endopeptidase inhibitor activity"/>
    <property type="evidence" value="ECO:0007669"/>
    <property type="project" value="UniProtKB-KW"/>
</dbReference>
<organism evidence="14 15">
    <name type="scientific">Ursus maritimus</name>
    <name type="common">Polar bear</name>
    <name type="synonym">Thalarctos maritimus</name>
    <dbReference type="NCBI Taxonomy" id="29073"/>
    <lineage>
        <taxon>Eukaryota</taxon>
        <taxon>Metazoa</taxon>
        <taxon>Chordata</taxon>
        <taxon>Craniata</taxon>
        <taxon>Vertebrata</taxon>
        <taxon>Euteleostomi</taxon>
        <taxon>Mammalia</taxon>
        <taxon>Eutheria</taxon>
        <taxon>Laurasiatheria</taxon>
        <taxon>Carnivora</taxon>
        <taxon>Caniformia</taxon>
        <taxon>Ursidae</taxon>
        <taxon>Ursus</taxon>
    </lineage>
</organism>
<evidence type="ECO:0000256" key="6">
    <source>
        <dbReference type="ARBA" id="ARBA00022900"/>
    </source>
</evidence>
<feature type="domain" description="Alpha-macroglobulin receptor-binding" evidence="13">
    <location>
        <begin position="1464"/>
        <end position="1551"/>
    </location>
</feature>
<dbReference type="SMART" id="SM01359">
    <property type="entry name" value="A2M_N_2"/>
    <property type="match status" value="1"/>
</dbReference>
<dbReference type="Pfam" id="PF07677">
    <property type="entry name" value="A2M_recep"/>
    <property type="match status" value="1"/>
</dbReference>
<dbReference type="PANTHER" id="PTHR11412">
    <property type="entry name" value="MACROGLOBULIN / COMPLEMENT"/>
    <property type="match status" value="1"/>
</dbReference>
<dbReference type="PANTHER" id="PTHR11412:SF174">
    <property type="entry name" value="OVOSTATIN HOMOLOG 1"/>
    <property type="match status" value="1"/>
</dbReference>
<keyword evidence="14" id="KW-1185">Reference proteome</keyword>
<dbReference type="Pfam" id="PF17791">
    <property type="entry name" value="MG3"/>
    <property type="match status" value="1"/>
</dbReference>
<evidence type="ECO:0000313" key="14">
    <source>
        <dbReference type="Proteomes" id="UP000261680"/>
    </source>
</evidence>
<dbReference type="SMART" id="SM01361">
    <property type="entry name" value="A2M_recep"/>
    <property type="match status" value="1"/>
</dbReference>
<accession>A0A8M1GS42</accession>
<dbReference type="Gene3D" id="2.60.40.1930">
    <property type="match status" value="2"/>
</dbReference>
<feature type="domain" description="Alpha-2-macroglobulin bait region" evidence="11">
    <location>
        <begin position="448"/>
        <end position="594"/>
    </location>
</feature>
<dbReference type="SUPFAM" id="SSF49410">
    <property type="entry name" value="Alpha-macroglobulin receptor domain"/>
    <property type="match status" value="1"/>
</dbReference>
<dbReference type="InterPro" id="IPR047565">
    <property type="entry name" value="Alpha-macroglob_thiol-ester_cl"/>
</dbReference>
<dbReference type="InterPro" id="IPR008930">
    <property type="entry name" value="Terpenoid_cyclase/PrenylTrfase"/>
</dbReference>
<evidence type="ECO:0000256" key="5">
    <source>
        <dbReference type="ARBA" id="ARBA00022729"/>
    </source>
</evidence>
<feature type="signal peptide" evidence="10">
    <location>
        <begin position="1"/>
        <end position="20"/>
    </location>
</feature>
<comment type="similarity">
    <text evidence="2">Belongs to the protease inhibitor I39 (alpha-2-macroglobulin) family.</text>
</comment>
<dbReference type="Pfam" id="PF07703">
    <property type="entry name" value="A2M_BRD"/>
    <property type="match status" value="1"/>
</dbReference>
<dbReference type="Gene3D" id="2.60.40.1940">
    <property type="match status" value="1"/>
</dbReference>
<dbReference type="InterPro" id="IPR041555">
    <property type="entry name" value="MG3"/>
</dbReference>
<keyword evidence="5 10" id="KW-0732">Signal</keyword>
<keyword evidence="3" id="KW-0964">Secreted</keyword>
<dbReference type="OrthoDB" id="9998011at2759"/>
<dbReference type="InterPro" id="IPR013783">
    <property type="entry name" value="Ig-like_fold"/>
</dbReference>
<dbReference type="SMART" id="SM01360">
    <property type="entry name" value="A2M"/>
    <property type="match status" value="1"/>
</dbReference>
<keyword evidence="8" id="KW-1015">Disulfide bond</keyword>
<keyword evidence="4" id="KW-0646">Protease inhibitor</keyword>
<evidence type="ECO:0000256" key="9">
    <source>
        <dbReference type="ARBA" id="ARBA00023180"/>
    </source>
</evidence>
<comment type="subcellular location">
    <subcellularLocation>
        <location evidence="1">Secreted</location>
    </subcellularLocation>
</comment>
<evidence type="ECO:0000256" key="4">
    <source>
        <dbReference type="ARBA" id="ARBA00022690"/>
    </source>
</evidence>
<dbReference type="InterPro" id="IPR050473">
    <property type="entry name" value="A2M/Complement_sys"/>
</dbReference>
<dbReference type="Gene3D" id="1.50.10.20">
    <property type="match status" value="1"/>
</dbReference>
<dbReference type="InterPro" id="IPR009048">
    <property type="entry name" value="A-macroglobulin_rcpt-bd"/>
</dbReference>
<dbReference type="Gene3D" id="2.60.120.1540">
    <property type="match status" value="1"/>
</dbReference>
<dbReference type="SUPFAM" id="SSF81296">
    <property type="entry name" value="E set domains"/>
    <property type="match status" value="1"/>
</dbReference>
<evidence type="ECO:0000256" key="1">
    <source>
        <dbReference type="ARBA" id="ARBA00004613"/>
    </source>
</evidence>
<dbReference type="Gene3D" id="2.20.130.20">
    <property type="match status" value="2"/>
</dbReference>
<dbReference type="Gene3D" id="2.60.40.10">
    <property type="entry name" value="Immunoglobulins"/>
    <property type="match status" value="3"/>
</dbReference>
<dbReference type="GO" id="GO:0005615">
    <property type="term" value="C:extracellular space"/>
    <property type="evidence" value="ECO:0007669"/>
    <property type="project" value="InterPro"/>
</dbReference>
<dbReference type="InterPro" id="IPR011626">
    <property type="entry name" value="Alpha-macroglobulin_TED"/>
</dbReference>
<sequence length="1560" mass="175723">MVPVIFLSTFLLHFAVSVTSEPRYILWVSSVMQTRSAEKACLHLSNLNESVSLSIVLEHDGYNTTIFDQSVEEGNFYACADFQVSQKSSEQLAFVTLLAKGETLRIFERRSVALTSEETVTFMQTDKPIYKPGENVQIRIVTLDTKFRPVEDLYPLITLQDPQNNRIFQWQNVTSFQNITQLSFRLISEPMFGDYSLFVRRKSGKTLTHQFTVDRYVLPKFEVKVSAPQTVTISDDEFQVNVCAKYTYGQPVQGKAQIRVCRKFFSSGNCEHNNNEICEQFMAQLRNGCITQIVNTKVFQLYRSEFFMSFHTTVTVTEFGTGVQISERASTFITQLLGSVSFENMDPFYRRGISYFGTLKFSGPDNVPMVNKLLQLELNNRIIGNYTTDENGEAVFSIDTSDIFDQEFNLKATYIRPMSCYPSSWLAPEYVDAHFSVSRFYSRTNSFLKIAPEPKQLRCNQQKTVTVHYSLNGEAYGDDSNINFFYLVMVKGAIFLSGRKEIRNKAWNGNFSFPINVDADLAPVAVMLVYTLHPSGEIVADSARFQVDKCFKNKVSIKFSKEQGLPGSNTSLYLQAAPDSFCALRAVDKSVLLLKAEQQLSAESVYSLLPNIELYGYFYHGLNLDDGKLDSCIPQKDMFYNGLYYVPVSNYGDGDIYNILRAMGLKVFTNLHYRKPEVCSMEGRLPFPRPLYLASEEFAPFYSGNLPPFFVETTLPFSVVRNERSDLIVNVFSYLTTCVEPEGIEKEMTQSFLICTKGPKPPQVAFGLARQGGGRIRQGLFHGCGNGRDLNRKMLMPWLRSTVIGNEPREQSTCASGGMKENFDFVEQAVRETVRTNFPETWIWDLVSVDSSGSANLSFRIPDTITQWQADGFCVNGDAGFGISSTATLEISQPFFVETTLPFSVVRNERSDLIVNVFSYLTTCVEISVQLEASQDFEANISTPKNNVSEVIQAGEKKTYVWTLLPKTLGKVNITIVAESRPSTACPKEGAEQRNLNWKDTVVKSLLVEPEGIEKEMTQSFLICTKGTKASTQVVLDLPDRVVEGSARAFFTVVGDILGLAMQNLENLLQMPSGCGEQNVALLASDTYVLDYLKSTKQLTEEVKSKAFFFLSNGYQKQLSFKNYDGSYSVFRQRNQKGSIWLSALTFKTLERMKEYVYVDEQVQKETLIWLSSKQNKNGCFKSDGKLFNNAWEGGDEEDILFTAYVVGAFLEAGLNFTFPAVRNGLFCLEEALEGGITNGYIHAILAYAFALAEREKQVESLLQILDKSATKTNNVIYWERAKKPKTEASPSFIPHAPSAETEKTCYVLLAVLSKKTPDLTYASKIVQWLAQQMNSHGGFSSTQDTAVCLLAITHYMKFTFSDDQNTVTFSSEESSKIFQVNNDNRLLVQRSELTKAHGQYTVDVEGQGCAFIQGTLRYNVLLPKKASGFSLSLEMIKKNSSDTFQSNFDLTVTLKYTGIRNNSNMVLVDVKMLSGFTPVMASIEELENNGRVMKTEVKNDHVLFYLETVFGTANHFTFSVEQTNLVSNIQPAPVMVYDYYEKDEYALVSYNINSVSVSQ</sequence>
<evidence type="ECO:0000256" key="8">
    <source>
        <dbReference type="ARBA" id="ARBA00023157"/>
    </source>
</evidence>
<dbReference type="CDD" id="cd02897">
    <property type="entry name" value="A2M_2"/>
    <property type="match status" value="1"/>
</dbReference>
<dbReference type="FunFam" id="2.60.40.1930:FF:000001">
    <property type="entry name" value="CD109 isoform 3"/>
    <property type="match status" value="1"/>
</dbReference>
<evidence type="ECO:0000256" key="7">
    <source>
        <dbReference type="ARBA" id="ARBA00022966"/>
    </source>
</evidence>
<proteinExistence type="inferred from homology"/>
<keyword evidence="7" id="KW-0882">Thioester bond</keyword>
<dbReference type="Gene3D" id="2.60.40.690">
    <property type="entry name" value="Alpha-macroglobulin, receptor-binding domain"/>
    <property type="match status" value="1"/>
</dbReference>
<protein>
    <submittedName>
        <fullName evidence="15">Ovostatin homolog 2-like</fullName>
    </submittedName>
</protein>
<dbReference type="InterPro" id="IPR011625">
    <property type="entry name" value="A2M_N_BRD"/>
</dbReference>
<dbReference type="InterPro" id="IPR001599">
    <property type="entry name" value="Macroglobln_a2"/>
</dbReference>
<keyword evidence="9" id="KW-0325">Glycoprotein</keyword>
<feature type="chain" id="PRO_5035458876" evidence="10">
    <location>
        <begin position="21"/>
        <end position="1560"/>
    </location>
</feature>
<dbReference type="FunFam" id="1.50.10.20:FF:000001">
    <property type="entry name" value="CD109 isoform 1"/>
    <property type="match status" value="1"/>
</dbReference>
<dbReference type="GeneID" id="103669181"/>
<keyword evidence="6" id="KW-0722">Serine protease inhibitor</keyword>
<evidence type="ECO:0000259" key="11">
    <source>
        <dbReference type="SMART" id="SM01359"/>
    </source>
</evidence>
<dbReference type="RefSeq" id="XP_040498538.1">
    <property type="nucleotide sequence ID" value="XM_040642604.1"/>
</dbReference>
<dbReference type="Pfam" id="PF17789">
    <property type="entry name" value="MG4"/>
    <property type="match status" value="1"/>
</dbReference>
<dbReference type="InterPro" id="IPR036595">
    <property type="entry name" value="A-macroglobulin_rcpt-bd_sf"/>
</dbReference>
<gene>
    <name evidence="15" type="primary">LOC103669181</name>
</gene>
<dbReference type="InterPro" id="IPR002890">
    <property type="entry name" value="MG2"/>
</dbReference>
<evidence type="ECO:0000256" key="2">
    <source>
        <dbReference type="ARBA" id="ARBA00010952"/>
    </source>
</evidence>
<reference evidence="15" key="1">
    <citation type="submission" date="2025-08" db="UniProtKB">
        <authorList>
            <consortium name="RefSeq"/>
        </authorList>
    </citation>
    <scope>IDENTIFICATION</scope>
    <source>
        <tissue evidence="15">Whole blood</tissue>
    </source>
</reference>
<evidence type="ECO:0000313" key="15">
    <source>
        <dbReference type="RefSeq" id="XP_040498538.1"/>
    </source>
</evidence>
<evidence type="ECO:0000259" key="12">
    <source>
        <dbReference type="SMART" id="SM01360"/>
    </source>
</evidence>
<dbReference type="KEGG" id="umr:103669181"/>
<feature type="domain" description="Alpha-2-macroglobulin" evidence="12">
    <location>
        <begin position="841"/>
        <end position="931"/>
    </location>
</feature>
<dbReference type="InterPro" id="IPR041813">
    <property type="entry name" value="A2M_TED"/>
</dbReference>
<name>A0A8M1GS42_URSMA</name>
<dbReference type="InterPro" id="IPR014756">
    <property type="entry name" value="Ig_E-set"/>
</dbReference>
<dbReference type="InterPro" id="IPR040839">
    <property type="entry name" value="MG4"/>
</dbReference>
<dbReference type="SMART" id="SM01419">
    <property type="entry name" value="Thiol-ester_cl"/>
    <property type="match status" value="1"/>
</dbReference>
<dbReference type="SUPFAM" id="SSF48239">
    <property type="entry name" value="Terpenoid cyclases/Protein prenyltransferases"/>
    <property type="match status" value="1"/>
</dbReference>
<evidence type="ECO:0000256" key="10">
    <source>
        <dbReference type="SAM" id="SignalP"/>
    </source>
</evidence>
<evidence type="ECO:0000256" key="3">
    <source>
        <dbReference type="ARBA" id="ARBA00022525"/>
    </source>
</evidence>
<dbReference type="Pfam" id="PF00207">
    <property type="entry name" value="A2M"/>
    <property type="match status" value="1"/>
</dbReference>
<dbReference type="Pfam" id="PF01835">
    <property type="entry name" value="MG2"/>
    <property type="match status" value="1"/>
</dbReference>
<dbReference type="Proteomes" id="UP000261680">
    <property type="component" value="Unplaced"/>
</dbReference>
<dbReference type="PROSITE" id="PS00477">
    <property type="entry name" value="ALPHA_2_MACROGLOBULIN"/>
    <property type="match status" value="1"/>
</dbReference>
<dbReference type="Pfam" id="PF07678">
    <property type="entry name" value="TED_complement"/>
    <property type="match status" value="1"/>
</dbReference>